<dbReference type="SUPFAM" id="SSF53756">
    <property type="entry name" value="UDP-Glycosyltransferase/glycogen phosphorylase"/>
    <property type="match status" value="1"/>
</dbReference>
<dbReference type="OrthoDB" id="5490278at2"/>
<dbReference type="EMBL" id="CP001661">
    <property type="protein sequence ID" value="ACT19528.1"/>
    <property type="molecule type" value="Genomic_DNA"/>
</dbReference>
<sequence length="403" mass="44133">MKLLLIALPDSVHTARWISQISDLGWDIHLFPSKDLGLIHPDMAGVKAYVPLYGKRGCSRTVRISGISIFNDFLSKGISSAVSKLEGYRQSQVNRLLRVIRKVRPDVIHCLELQQAGYLALEAKKLHAGKFPPLIVTNWGSDIYLFGRLAEHEPKIRALLAASDYYSCECRRDVCLAKAYGFNGTVLPVFPNAGGFDLEQVKRLRQPGPVSARRLIMLKGYQHWAGRALVGLRALERCAEALTGYEVVIYGASSEVALAAELFSTSTGIATKIIPPNSPHEEIMRHHGAARFSIGLSISDGISTSLLEALVMGSLPIQSWTACADEWIEDGVTGLLVPPEDPDVIEQAIRRALADDALVEGAASCNFKLAEDKLAQSSLKQKTVELYQTVLNDLERSDSPLSS</sequence>
<feature type="domain" description="Glycosyltransferase subfamily 4-like N-terminal" evidence="2">
    <location>
        <begin position="91"/>
        <end position="164"/>
    </location>
</feature>
<name>C6E5K4_GEOSM</name>
<organism evidence="3">
    <name type="scientific">Geobacter sp. (strain M21)</name>
    <dbReference type="NCBI Taxonomy" id="443144"/>
    <lineage>
        <taxon>Bacteria</taxon>
        <taxon>Pseudomonadati</taxon>
        <taxon>Thermodesulfobacteriota</taxon>
        <taxon>Desulfuromonadia</taxon>
        <taxon>Geobacterales</taxon>
        <taxon>Geobacteraceae</taxon>
        <taxon>Geobacter</taxon>
    </lineage>
</organism>
<dbReference type="PANTHER" id="PTHR12526">
    <property type="entry name" value="GLYCOSYLTRANSFERASE"/>
    <property type="match status" value="1"/>
</dbReference>
<dbReference type="Pfam" id="PF13477">
    <property type="entry name" value="Glyco_trans_4_2"/>
    <property type="match status" value="1"/>
</dbReference>
<dbReference type="AlphaFoldDB" id="C6E5K4"/>
<dbReference type="InterPro" id="IPR001296">
    <property type="entry name" value="Glyco_trans_1"/>
</dbReference>
<evidence type="ECO:0000313" key="3">
    <source>
        <dbReference type="EMBL" id="ACT19528.1"/>
    </source>
</evidence>
<keyword evidence="3" id="KW-0808">Transferase</keyword>
<dbReference type="Gene3D" id="3.40.50.2000">
    <property type="entry name" value="Glycogen Phosphorylase B"/>
    <property type="match status" value="2"/>
</dbReference>
<dbReference type="InterPro" id="IPR028098">
    <property type="entry name" value="Glyco_trans_4-like_N"/>
</dbReference>
<dbReference type="CDD" id="cd03801">
    <property type="entry name" value="GT4_PimA-like"/>
    <property type="match status" value="1"/>
</dbReference>
<dbReference type="STRING" id="443144.GM21_3507"/>
<dbReference type="KEGG" id="gem:GM21_3507"/>
<evidence type="ECO:0000259" key="2">
    <source>
        <dbReference type="Pfam" id="PF13477"/>
    </source>
</evidence>
<dbReference type="GO" id="GO:0016757">
    <property type="term" value="F:glycosyltransferase activity"/>
    <property type="evidence" value="ECO:0007669"/>
    <property type="project" value="InterPro"/>
</dbReference>
<accession>C6E5K4</accession>
<reference evidence="3" key="1">
    <citation type="submission" date="2009-07" db="EMBL/GenBank/DDBJ databases">
        <title>Complete sequence of Geobacter sp. M21.</title>
        <authorList>
            <consortium name="US DOE Joint Genome Institute"/>
            <person name="Lucas S."/>
            <person name="Copeland A."/>
            <person name="Lapidus A."/>
            <person name="Glavina del Rio T."/>
            <person name="Dalin E."/>
            <person name="Tice H."/>
            <person name="Bruce D."/>
            <person name="Goodwin L."/>
            <person name="Pitluck S."/>
            <person name="Saunders E."/>
            <person name="Brettin T."/>
            <person name="Detter J.C."/>
            <person name="Han C."/>
            <person name="Larimer F."/>
            <person name="Land M."/>
            <person name="Hauser L."/>
            <person name="Kyrpides N."/>
            <person name="Ovchinnikova G."/>
            <person name="Lovley D."/>
        </authorList>
    </citation>
    <scope>NUCLEOTIDE SEQUENCE [LARGE SCALE GENOMIC DNA]</scope>
    <source>
        <strain evidence="3">M21</strain>
    </source>
</reference>
<dbReference type="Pfam" id="PF00534">
    <property type="entry name" value="Glycos_transf_1"/>
    <property type="match status" value="1"/>
</dbReference>
<dbReference type="CAZy" id="GT4">
    <property type="family name" value="Glycosyltransferase Family 4"/>
</dbReference>
<protein>
    <submittedName>
        <fullName evidence="3">Glycosyl transferase group 1</fullName>
    </submittedName>
</protein>
<evidence type="ECO:0000259" key="1">
    <source>
        <dbReference type="Pfam" id="PF00534"/>
    </source>
</evidence>
<dbReference type="eggNOG" id="COG0438">
    <property type="taxonomic scope" value="Bacteria"/>
</dbReference>
<feature type="domain" description="Glycosyl transferase family 1" evidence="1">
    <location>
        <begin position="232"/>
        <end position="357"/>
    </location>
</feature>
<gene>
    <name evidence="3" type="ordered locus">GM21_3507</name>
</gene>
<proteinExistence type="predicted"/>
<dbReference type="HOGENOM" id="CLU_048105_0_0_7"/>